<organism evidence="2">
    <name type="scientific">bioreactor metagenome</name>
    <dbReference type="NCBI Taxonomy" id="1076179"/>
    <lineage>
        <taxon>unclassified sequences</taxon>
        <taxon>metagenomes</taxon>
        <taxon>ecological metagenomes</taxon>
    </lineage>
</organism>
<protein>
    <submittedName>
        <fullName evidence="2">Uncharacterized protein</fullName>
    </submittedName>
</protein>
<dbReference type="EMBL" id="VSSQ01021258">
    <property type="protein sequence ID" value="MPM66721.1"/>
    <property type="molecule type" value="Genomic_DNA"/>
</dbReference>
<sequence length="148" mass="15506">MLICPSSVAGKNSAPTEATIAILAANIPIAVKTVVILCLKLQLRTLLYVVTILPCFFSCSSSDSRFLTETNFDDIIGTSVSATSNELMSAITIVRAKSLNMVAASPPVNTIGINTATVVSVEAVTAIETSFAPSIDAFILSIPILRCL</sequence>
<keyword evidence="1" id="KW-1133">Transmembrane helix</keyword>
<keyword evidence="1" id="KW-0472">Membrane</keyword>
<evidence type="ECO:0000313" key="2">
    <source>
        <dbReference type="EMBL" id="MPM66721.1"/>
    </source>
</evidence>
<feature type="transmembrane region" description="Helical" evidence="1">
    <location>
        <begin position="20"/>
        <end position="39"/>
    </location>
</feature>
<gene>
    <name evidence="2" type="ORF">SDC9_113632</name>
</gene>
<comment type="caution">
    <text evidence="2">The sequence shown here is derived from an EMBL/GenBank/DDBJ whole genome shotgun (WGS) entry which is preliminary data.</text>
</comment>
<name>A0A645BQ72_9ZZZZ</name>
<keyword evidence="1" id="KW-0812">Transmembrane</keyword>
<accession>A0A645BQ72</accession>
<reference evidence="2" key="1">
    <citation type="submission" date="2019-08" db="EMBL/GenBank/DDBJ databases">
        <authorList>
            <person name="Kucharzyk K."/>
            <person name="Murdoch R.W."/>
            <person name="Higgins S."/>
            <person name="Loffler F."/>
        </authorList>
    </citation>
    <scope>NUCLEOTIDE SEQUENCE</scope>
</reference>
<proteinExistence type="predicted"/>
<evidence type="ECO:0000256" key="1">
    <source>
        <dbReference type="SAM" id="Phobius"/>
    </source>
</evidence>
<dbReference type="AlphaFoldDB" id="A0A645BQ72"/>